<dbReference type="Pfam" id="PF12804">
    <property type="entry name" value="NTP_transf_3"/>
    <property type="match status" value="1"/>
</dbReference>
<gene>
    <name evidence="3" type="ORF">HORIV_65200</name>
</gene>
<evidence type="ECO:0000256" key="1">
    <source>
        <dbReference type="ARBA" id="ARBA00022842"/>
    </source>
</evidence>
<dbReference type="Proteomes" id="UP000289555">
    <property type="component" value="Chromosome"/>
</dbReference>
<dbReference type="InterPro" id="IPR029044">
    <property type="entry name" value="Nucleotide-diphossugar_trans"/>
</dbReference>
<evidence type="ECO:0000259" key="2">
    <source>
        <dbReference type="Pfam" id="PF12804"/>
    </source>
</evidence>
<dbReference type="EMBL" id="AP019416">
    <property type="protein sequence ID" value="BBI54099.1"/>
    <property type="molecule type" value="Genomic_DNA"/>
</dbReference>
<organism evidence="3 4">
    <name type="scientific">Vreelandella olivaria</name>
    <dbReference type="NCBI Taxonomy" id="390919"/>
    <lineage>
        <taxon>Bacteria</taxon>
        <taxon>Pseudomonadati</taxon>
        <taxon>Pseudomonadota</taxon>
        <taxon>Gammaproteobacteria</taxon>
        <taxon>Oceanospirillales</taxon>
        <taxon>Halomonadaceae</taxon>
        <taxon>Vreelandella</taxon>
    </lineage>
</organism>
<proteinExistence type="predicted"/>
<dbReference type="InterPro" id="IPR025877">
    <property type="entry name" value="MobA-like_NTP_Trfase"/>
</dbReference>
<dbReference type="Gene3D" id="3.90.550.10">
    <property type="entry name" value="Spore Coat Polysaccharide Biosynthesis Protein SpsA, Chain A"/>
    <property type="match status" value="1"/>
</dbReference>
<feature type="domain" description="MobA-like NTP transferase" evidence="2">
    <location>
        <begin position="8"/>
        <end position="169"/>
    </location>
</feature>
<accession>A0ABM7GTQ7</accession>
<sequence length="192" mass="20968">MPCSDIIVIVMAAGQSSRFGSDKRIAQLNSGKTLLNATLLAIQKHFSNISIVIKPEDNLESFELSVEPSTIVSSRSHLGLGYSISDAFRQLCNDENTHHYRAAAIWLADLPWVSQETCCKLAEKATPECIVKPIHQGKPGHPVVFGRNFWQELAHLENVNGANSVIKSIATVLSMSLSMIQACALMLITPVI</sequence>
<dbReference type="PANTHER" id="PTHR43777">
    <property type="entry name" value="MOLYBDENUM COFACTOR CYTIDYLYLTRANSFERASE"/>
    <property type="match status" value="1"/>
</dbReference>
<evidence type="ECO:0000313" key="4">
    <source>
        <dbReference type="Proteomes" id="UP000289555"/>
    </source>
</evidence>
<keyword evidence="4" id="KW-1185">Reference proteome</keyword>
<keyword evidence="1" id="KW-0460">Magnesium</keyword>
<dbReference type="CDD" id="cd04182">
    <property type="entry name" value="GT_2_like_f"/>
    <property type="match status" value="1"/>
</dbReference>
<name>A0ABM7GTQ7_9GAMM</name>
<dbReference type="PANTHER" id="PTHR43777:SF1">
    <property type="entry name" value="MOLYBDENUM COFACTOR CYTIDYLYLTRANSFERASE"/>
    <property type="match status" value="1"/>
</dbReference>
<dbReference type="SUPFAM" id="SSF53448">
    <property type="entry name" value="Nucleotide-diphospho-sugar transferases"/>
    <property type="match status" value="1"/>
</dbReference>
<protein>
    <recommendedName>
        <fullName evidence="2">MobA-like NTP transferase domain-containing protein</fullName>
    </recommendedName>
</protein>
<evidence type="ECO:0000313" key="3">
    <source>
        <dbReference type="EMBL" id="BBI54099.1"/>
    </source>
</evidence>
<reference evidence="4" key="1">
    <citation type="journal article" date="2019" name="Microbiol. Resour. Announc.">
        <title>Complete Genome Sequence of Halomonas olivaria, a Moderately Halophilic Bacterium Isolated from Olive Processing Effluents, Obtained by Nanopore Sequencing.</title>
        <authorList>
            <person name="Nagata S."/>
            <person name="Ii K.M."/>
            <person name="Tsukimi T."/>
            <person name="Miura M.C."/>
            <person name="Galipon J."/>
            <person name="Arakawa K."/>
        </authorList>
    </citation>
    <scope>NUCLEOTIDE SEQUENCE [LARGE SCALE GENOMIC DNA]</scope>
    <source>
        <strain evidence="4">TYRC17</strain>
    </source>
</reference>